<dbReference type="FunFam" id="2.70.150.10:FF:000002">
    <property type="entry name" value="Copper-transporting ATPase 1, putative"/>
    <property type="match status" value="1"/>
</dbReference>
<dbReference type="SFLD" id="SFLDF00027">
    <property type="entry name" value="p-type_atpase"/>
    <property type="match status" value="1"/>
</dbReference>
<dbReference type="SUPFAM" id="SSF81665">
    <property type="entry name" value="Calcium ATPase, transmembrane domain M"/>
    <property type="match status" value="1"/>
</dbReference>
<feature type="transmembrane region" description="Helical" evidence="10">
    <location>
        <begin position="74"/>
        <end position="90"/>
    </location>
</feature>
<dbReference type="EC" id="7.2.2.12" evidence="8"/>
<evidence type="ECO:0000256" key="1">
    <source>
        <dbReference type="ARBA" id="ARBA00004370"/>
    </source>
</evidence>
<evidence type="ECO:0000256" key="8">
    <source>
        <dbReference type="ARBA" id="ARBA00039097"/>
    </source>
</evidence>
<evidence type="ECO:0000256" key="7">
    <source>
        <dbReference type="ARBA" id="ARBA00023136"/>
    </source>
</evidence>
<organism evidence="12 13">
    <name type="scientific">Comamonas testosteroni</name>
    <name type="common">Pseudomonas testosteroni</name>
    <dbReference type="NCBI Taxonomy" id="285"/>
    <lineage>
        <taxon>Bacteria</taxon>
        <taxon>Pseudomonadati</taxon>
        <taxon>Pseudomonadota</taxon>
        <taxon>Betaproteobacteria</taxon>
        <taxon>Burkholderiales</taxon>
        <taxon>Comamonadaceae</taxon>
        <taxon>Comamonas</taxon>
    </lineage>
</organism>
<comment type="subcellular location">
    <subcellularLocation>
        <location evidence="10">Cell membrane</location>
    </subcellularLocation>
    <subcellularLocation>
        <location evidence="1">Membrane</location>
    </subcellularLocation>
</comment>
<dbReference type="Pfam" id="PF00122">
    <property type="entry name" value="E1-E2_ATPase"/>
    <property type="match status" value="1"/>
</dbReference>
<dbReference type="InterPro" id="IPR027256">
    <property type="entry name" value="P-typ_ATPase_IB"/>
</dbReference>
<dbReference type="NCBIfam" id="TIGR01525">
    <property type="entry name" value="ATPase-IB_hvy"/>
    <property type="match status" value="1"/>
</dbReference>
<keyword evidence="5" id="KW-1278">Translocase</keyword>
<sequence length="638" mass="67681">MQEILIFALVPVIVGALTLASWLLGRWQVGPWLLLGPWQIGPGTLAAGLALVATFFGGWQRFWAGFRDVANRRITVNVFVTLAIFVSIAAGEFLPAAVIILIMAVVGALESYTLDSTRRSIRGLLDLTPPMANVRRGDEEVPVAVAELQYGDIVIVRPGERIPVDGVVTAGAAAVNQAPITGESMPVEKVRGHKVFAGTLNEDGRLEIRTTKIGADTTLARIVHLVEEAQESKAPIQGVADRFTVWFLPTVLVLAVIGYLTSGDVKVAVAILLVACPCAFAIATPSAVAAGIANMARRAVLIKGGIFFEIAGRIDSLVVDKTGTLTLGRPKVLEVISGDGVPKDEVLRLAAIAEKYSEHPLAKAVMALAGEKALEIPDPDEFRIEIGKGVVSSYAGQQIVVGRDVFLREQGIVIPARIERAVADQSNLGRTAILVARNREAIGLLAIADEVRAETVDAIAALKSLGVGKITMLTGDNAKIAQAVASQIGVDEFRADLLPEDKQAAVKEMQNNGRIVAMVGDGINDAPALALADVGIVMGGTGADVAIEAADVTLMDGNLSRLVEFVQMSRKVLRRIKLNIFFAIIYNVIGLTLAMLGHLTPVMAVIFQEAGCVTVVLSSMLLLWAKVPGPEKLRGRLS</sequence>
<dbReference type="PRINTS" id="PR00119">
    <property type="entry name" value="CATATPASE"/>
</dbReference>
<comment type="similarity">
    <text evidence="2 10">Belongs to the cation transport ATPase (P-type) (TC 3.A.3) family. Type IB subfamily.</text>
</comment>
<dbReference type="InterPro" id="IPR044492">
    <property type="entry name" value="P_typ_ATPase_HD_dom"/>
</dbReference>
<dbReference type="Gene3D" id="3.40.1110.10">
    <property type="entry name" value="Calcium-transporting ATPase, cytoplasmic domain N"/>
    <property type="match status" value="1"/>
</dbReference>
<reference evidence="12 13" key="1">
    <citation type="submission" date="2013-09" db="EMBL/GenBank/DDBJ databases">
        <title>High correlation between genotypes and phenotypes of environmental bacteria Comamonas testosteroni strains.</title>
        <authorList>
            <person name="Liu L."/>
            <person name="Zhu W."/>
            <person name="Xia X."/>
            <person name="Xu B."/>
            <person name="Luo M."/>
            <person name="Wang G."/>
        </authorList>
    </citation>
    <scope>NUCLEOTIDE SEQUENCE [LARGE SCALE GENOMIC DNA]</scope>
    <source>
        <strain evidence="12 13">JL40</strain>
    </source>
</reference>
<dbReference type="SMR" id="A0A096F3J5"/>
<keyword evidence="3 10" id="KW-0812">Transmembrane</keyword>
<evidence type="ECO:0000256" key="6">
    <source>
        <dbReference type="ARBA" id="ARBA00022989"/>
    </source>
</evidence>
<dbReference type="InterPro" id="IPR023299">
    <property type="entry name" value="ATPase_P-typ_cyto_dom_N"/>
</dbReference>
<evidence type="ECO:0000313" key="13">
    <source>
        <dbReference type="Proteomes" id="UP000029553"/>
    </source>
</evidence>
<dbReference type="SFLD" id="SFLDS00003">
    <property type="entry name" value="Haloacid_Dehalogenase"/>
    <property type="match status" value="1"/>
</dbReference>
<keyword evidence="6 10" id="KW-1133">Transmembrane helix</keyword>
<dbReference type="InterPro" id="IPR001757">
    <property type="entry name" value="P_typ_ATPase"/>
</dbReference>
<dbReference type="EMBL" id="AWOR01000090">
    <property type="protein sequence ID" value="KGH24891.1"/>
    <property type="molecule type" value="Genomic_DNA"/>
</dbReference>
<comment type="catalytic activity">
    <reaction evidence="9">
        <text>Zn(2+)(in) + ATP + H2O = Zn(2+)(out) + ADP + phosphate + H(+)</text>
        <dbReference type="Rhea" id="RHEA:20621"/>
        <dbReference type="ChEBI" id="CHEBI:15377"/>
        <dbReference type="ChEBI" id="CHEBI:15378"/>
        <dbReference type="ChEBI" id="CHEBI:29105"/>
        <dbReference type="ChEBI" id="CHEBI:30616"/>
        <dbReference type="ChEBI" id="CHEBI:43474"/>
        <dbReference type="ChEBI" id="CHEBI:456216"/>
        <dbReference type="EC" id="7.2.2.12"/>
    </reaction>
</comment>
<dbReference type="InterPro" id="IPR036412">
    <property type="entry name" value="HAD-like_sf"/>
</dbReference>
<dbReference type="InterPro" id="IPR023298">
    <property type="entry name" value="ATPase_P-typ_TM_dom_sf"/>
</dbReference>
<dbReference type="InterPro" id="IPR008250">
    <property type="entry name" value="ATPase_P-typ_transduc_dom_A_sf"/>
</dbReference>
<dbReference type="InterPro" id="IPR051014">
    <property type="entry name" value="Cation_Transport_ATPase_IB"/>
</dbReference>
<dbReference type="InterPro" id="IPR059000">
    <property type="entry name" value="ATPase_P-type_domA"/>
</dbReference>
<dbReference type="Gene3D" id="3.40.50.1000">
    <property type="entry name" value="HAD superfamily/HAD-like"/>
    <property type="match status" value="1"/>
</dbReference>
<evidence type="ECO:0000256" key="5">
    <source>
        <dbReference type="ARBA" id="ARBA00022967"/>
    </source>
</evidence>
<dbReference type="Pfam" id="PF00702">
    <property type="entry name" value="Hydrolase"/>
    <property type="match status" value="1"/>
</dbReference>
<feature type="transmembrane region" description="Helical" evidence="10">
    <location>
        <begin position="578"/>
        <end position="599"/>
    </location>
</feature>
<keyword evidence="7 10" id="KW-0472">Membrane</keyword>
<dbReference type="AlphaFoldDB" id="A0A096F3J5"/>
<evidence type="ECO:0000313" key="12">
    <source>
        <dbReference type="EMBL" id="KGH24891.1"/>
    </source>
</evidence>
<evidence type="ECO:0000256" key="4">
    <source>
        <dbReference type="ARBA" id="ARBA00022723"/>
    </source>
</evidence>
<dbReference type="Gene3D" id="2.70.150.10">
    <property type="entry name" value="Calcium-transporting ATPase, cytoplasmic transduction domain A"/>
    <property type="match status" value="1"/>
</dbReference>
<accession>A0A096F3J5</accession>
<feature type="transmembrane region" description="Helical" evidence="10">
    <location>
        <begin position="243"/>
        <end position="261"/>
    </location>
</feature>
<dbReference type="SUPFAM" id="SSF56784">
    <property type="entry name" value="HAD-like"/>
    <property type="match status" value="1"/>
</dbReference>
<dbReference type="SUPFAM" id="SSF81653">
    <property type="entry name" value="Calcium ATPase, transduction domain A"/>
    <property type="match status" value="1"/>
</dbReference>
<dbReference type="GO" id="GO:0016887">
    <property type="term" value="F:ATP hydrolysis activity"/>
    <property type="evidence" value="ECO:0007669"/>
    <property type="project" value="InterPro"/>
</dbReference>
<dbReference type="PANTHER" id="PTHR48085:SF5">
    <property type="entry name" value="CADMIUM_ZINC-TRANSPORTING ATPASE HMA4-RELATED"/>
    <property type="match status" value="1"/>
</dbReference>
<feature type="transmembrane region" description="Helical" evidence="10">
    <location>
        <begin position="267"/>
        <end position="293"/>
    </location>
</feature>
<keyword evidence="10" id="KW-0067">ATP-binding</keyword>
<name>A0A096F3J5_COMTE</name>
<dbReference type="GO" id="GO:0005886">
    <property type="term" value="C:plasma membrane"/>
    <property type="evidence" value="ECO:0007669"/>
    <property type="project" value="UniProtKB-SubCell"/>
</dbReference>
<feature type="transmembrane region" description="Helical" evidence="10">
    <location>
        <begin position="605"/>
        <end position="625"/>
    </location>
</feature>
<dbReference type="PROSITE" id="PS00154">
    <property type="entry name" value="ATPASE_E1_E2"/>
    <property type="match status" value="1"/>
</dbReference>
<protein>
    <recommendedName>
        <fullName evidence="8">P-type Zn(2+) transporter</fullName>
        <ecNumber evidence="8">7.2.2.12</ecNumber>
    </recommendedName>
</protein>
<dbReference type="InterPro" id="IPR018303">
    <property type="entry name" value="ATPase_P-typ_P_site"/>
</dbReference>
<evidence type="ECO:0000256" key="3">
    <source>
        <dbReference type="ARBA" id="ARBA00022692"/>
    </source>
</evidence>
<keyword evidence="10" id="KW-0547">Nucleotide-binding</keyword>
<dbReference type="InterPro" id="IPR023214">
    <property type="entry name" value="HAD_sf"/>
</dbReference>
<keyword evidence="10" id="KW-1003">Cell membrane</keyword>
<dbReference type="NCBIfam" id="TIGR01511">
    <property type="entry name" value="ATPase-IB1_Cu"/>
    <property type="match status" value="1"/>
</dbReference>
<dbReference type="PANTHER" id="PTHR48085">
    <property type="entry name" value="CADMIUM/ZINC-TRANSPORTING ATPASE HMA2-RELATED"/>
    <property type="match status" value="1"/>
</dbReference>
<gene>
    <name evidence="12" type="ORF">P353_26365</name>
</gene>
<feature type="transmembrane region" description="Helical" evidence="10">
    <location>
        <begin position="96"/>
        <end position="114"/>
    </location>
</feature>
<feature type="transmembrane region" description="Helical" evidence="10">
    <location>
        <begin position="44"/>
        <end position="62"/>
    </location>
</feature>
<dbReference type="GO" id="GO:0046872">
    <property type="term" value="F:metal ion binding"/>
    <property type="evidence" value="ECO:0007669"/>
    <property type="project" value="UniProtKB-KW"/>
</dbReference>
<evidence type="ECO:0000256" key="2">
    <source>
        <dbReference type="ARBA" id="ARBA00006024"/>
    </source>
</evidence>
<dbReference type="GO" id="GO:0016463">
    <property type="term" value="F:P-type zinc transporter activity"/>
    <property type="evidence" value="ECO:0007669"/>
    <property type="project" value="UniProtKB-EC"/>
</dbReference>
<dbReference type="GO" id="GO:0005524">
    <property type="term" value="F:ATP binding"/>
    <property type="evidence" value="ECO:0007669"/>
    <property type="project" value="UniProtKB-UniRule"/>
</dbReference>
<comment type="caution">
    <text evidence="12">The sequence shown here is derived from an EMBL/GenBank/DDBJ whole genome shotgun (WGS) entry which is preliminary data.</text>
</comment>
<proteinExistence type="inferred from homology"/>
<dbReference type="SFLD" id="SFLDG00002">
    <property type="entry name" value="C1.7:_P-type_atpase_like"/>
    <property type="match status" value="1"/>
</dbReference>
<dbReference type="NCBIfam" id="TIGR01494">
    <property type="entry name" value="ATPase_P-type"/>
    <property type="match status" value="1"/>
</dbReference>
<dbReference type="PRINTS" id="PR00941">
    <property type="entry name" value="CDATPASE"/>
</dbReference>
<keyword evidence="4 10" id="KW-0479">Metal-binding</keyword>
<evidence type="ECO:0000259" key="11">
    <source>
        <dbReference type="Pfam" id="PF00122"/>
    </source>
</evidence>
<evidence type="ECO:0000256" key="9">
    <source>
        <dbReference type="ARBA" id="ARBA00047308"/>
    </source>
</evidence>
<evidence type="ECO:0000256" key="10">
    <source>
        <dbReference type="RuleBase" id="RU362081"/>
    </source>
</evidence>
<dbReference type="Proteomes" id="UP000029553">
    <property type="component" value="Unassembled WGS sequence"/>
</dbReference>
<feature type="domain" description="P-type ATPase A" evidence="11">
    <location>
        <begin position="127"/>
        <end position="227"/>
    </location>
</feature>